<organism evidence="3 4">
    <name type="scientific">Colletotrichum higginsianum (strain IMI 349063)</name>
    <name type="common">Crucifer anthracnose fungus</name>
    <dbReference type="NCBI Taxonomy" id="759273"/>
    <lineage>
        <taxon>Eukaryota</taxon>
        <taxon>Fungi</taxon>
        <taxon>Dikarya</taxon>
        <taxon>Ascomycota</taxon>
        <taxon>Pezizomycotina</taxon>
        <taxon>Sordariomycetes</taxon>
        <taxon>Hypocreomycetidae</taxon>
        <taxon>Glomerellales</taxon>
        <taxon>Glomerellaceae</taxon>
        <taxon>Colletotrichum</taxon>
        <taxon>Colletotrichum destructivum species complex</taxon>
    </lineage>
</organism>
<feature type="transmembrane region" description="Helical" evidence="2">
    <location>
        <begin position="217"/>
        <end position="241"/>
    </location>
</feature>
<protein>
    <submittedName>
        <fullName evidence="3">Uncharacterized protein</fullName>
    </submittedName>
</protein>
<keyword evidence="2" id="KW-0812">Transmembrane</keyword>
<dbReference type="RefSeq" id="XP_018164061.1">
    <property type="nucleotide sequence ID" value="XM_018295699.1"/>
</dbReference>
<feature type="region of interest" description="Disordered" evidence="1">
    <location>
        <begin position="1"/>
        <end position="40"/>
    </location>
</feature>
<evidence type="ECO:0000313" key="4">
    <source>
        <dbReference type="Proteomes" id="UP000092177"/>
    </source>
</evidence>
<evidence type="ECO:0000256" key="2">
    <source>
        <dbReference type="SAM" id="Phobius"/>
    </source>
</evidence>
<comment type="caution">
    <text evidence="3">The sequence shown here is derived from an EMBL/GenBank/DDBJ whole genome shotgun (WGS) entry which is preliminary data.</text>
</comment>
<proteinExistence type="predicted"/>
<sequence length="244" mass="25957">MEDSYGGTKNKTRKNHGPDAHSPARLETDGLHQCPRKGATRSTLPLEVGLMVANQAAAGRHRGDLQEVRLQGVSHAGATGSQGIATRSPVRLAGVGFAGLGGRWAGDNERLSMKDESPPLLVELLPASLLLLPPNGRSLSVWRGASREQEEVVPLAPDHKTALRKPPLDRSATGQTTNILHPPLKSRLLSILPEEKTPIHSLSASQTRPRNICGSSLIIIIIIIITIINVVVVVVVASLALSSQ</sequence>
<reference evidence="4" key="1">
    <citation type="journal article" date="2017" name="BMC Genomics">
        <title>Gapless genome assembly of Colletotrichum higginsianum reveals chromosome structure and association of transposable elements with secondary metabolite gene clusters.</title>
        <authorList>
            <person name="Dallery J.-F."/>
            <person name="Lapalu N."/>
            <person name="Zampounis A."/>
            <person name="Pigne S."/>
            <person name="Luyten I."/>
            <person name="Amselem J."/>
            <person name="Wittenberg A.H.J."/>
            <person name="Zhou S."/>
            <person name="de Queiroz M.V."/>
            <person name="Robin G.P."/>
            <person name="Auger A."/>
            <person name="Hainaut M."/>
            <person name="Henrissat B."/>
            <person name="Kim K.-T."/>
            <person name="Lee Y.-H."/>
            <person name="Lespinet O."/>
            <person name="Schwartz D.C."/>
            <person name="Thon M.R."/>
            <person name="O'Connell R.J."/>
        </authorList>
    </citation>
    <scope>NUCLEOTIDE SEQUENCE [LARGE SCALE GENOMIC DNA]</scope>
    <source>
        <strain evidence="4">IMI 349063</strain>
    </source>
</reference>
<name>A0A1B7YUC9_COLHI</name>
<dbReference type="AlphaFoldDB" id="A0A1B7YUC9"/>
<dbReference type="VEuPathDB" id="FungiDB:CH63R_00724"/>
<dbReference type="GeneID" id="28859806"/>
<dbReference type="Proteomes" id="UP000092177">
    <property type="component" value="Chromosome 1"/>
</dbReference>
<feature type="compositionally biased region" description="Basic and acidic residues" evidence="1">
    <location>
        <begin position="16"/>
        <end position="30"/>
    </location>
</feature>
<gene>
    <name evidence="3" type="ORF">CH63R_00724</name>
</gene>
<accession>A0A1B7YUC9</accession>
<keyword evidence="4" id="KW-1185">Reference proteome</keyword>
<keyword evidence="2" id="KW-1133">Transmembrane helix</keyword>
<keyword evidence="2" id="KW-0472">Membrane</keyword>
<dbReference type="KEGG" id="chig:CH63R_00724"/>
<dbReference type="EMBL" id="LTAN01000001">
    <property type="protein sequence ID" value="OBR15544.1"/>
    <property type="molecule type" value="Genomic_DNA"/>
</dbReference>
<evidence type="ECO:0000256" key="1">
    <source>
        <dbReference type="SAM" id="MobiDB-lite"/>
    </source>
</evidence>
<evidence type="ECO:0000313" key="3">
    <source>
        <dbReference type="EMBL" id="OBR15544.1"/>
    </source>
</evidence>